<accession>A0ABW2ZAT5</accession>
<feature type="transmembrane region" description="Helical" evidence="1">
    <location>
        <begin position="54"/>
        <end position="79"/>
    </location>
</feature>
<evidence type="ECO:0000313" key="3">
    <source>
        <dbReference type="EMBL" id="MFD0763635.1"/>
    </source>
</evidence>
<dbReference type="InterPro" id="IPR024163">
    <property type="entry name" value="Aerotolerance_reg_N"/>
</dbReference>
<dbReference type="RefSeq" id="WP_377137905.1">
    <property type="nucleotide sequence ID" value="NZ_JBHTIA010000003.1"/>
</dbReference>
<dbReference type="PANTHER" id="PTHR37464:SF1">
    <property type="entry name" value="BLL2463 PROTEIN"/>
    <property type="match status" value="1"/>
</dbReference>
<keyword evidence="1" id="KW-0472">Membrane</keyword>
<evidence type="ECO:0000313" key="4">
    <source>
        <dbReference type="Proteomes" id="UP001597073"/>
    </source>
</evidence>
<dbReference type="NCBIfam" id="TIGR02226">
    <property type="entry name" value="two_anch"/>
    <property type="match status" value="1"/>
</dbReference>
<keyword evidence="1" id="KW-1133">Transmembrane helix</keyword>
<name>A0ABW2ZAT5_9SPHI</name>
<evidence type="ECO:0000259" key="2">
    <source>
        <dbReference type="Pfam" id="PF07584"/>
    </source>
</evidence>
<proteinExistence type="predicted"/>
<protein>
    <submittedName>
        <fullName evidence="3">BatA domain-containing protein</fullName>
    </submittedName>
</protein>
<reference evidence="4" key="1">
    <citation type="journal article" date="2019" name="Int. J. Syst. Evol. Microbiol.">
        <title>The Global Catalogue of Microorganisms (GCM) 10K type strain sequencing project: providing services to taxonomists for standard genome sequencing and annotation.</title>
        <authorList>
            <consortium name="The Broad Institute Genomics Platform"/>
            <consortium name="The Broad Institute Genome Sequencing Center for Infectious Disease"/>
            <person name="Wu L."/>
            <person name="Ma J."/>
        </authorList>
    </citation>
    <scope>NUCLEOTIDE SEQUENCE [LARGE SCALE GENOMIC DNA]</scope>
    <source>
        <strain evidence="4">CCUG 60742</strain>
    </source>
</reference>
<dbReference type="PANTHER" id="PTHR37464">
    <property type="entry name" value="BLL2463 PROTEIN"/>
    <property type="match status" value="1"/>
</dbReference>
<sequence>MMQFLNPAWFFALAAISIPVIIHLWNIRPGKTLKVGSISLITEASKSTSSSFKLLDILLLLLRCLLLALLAMLLAWPVWQKAASTQKVKGWLLIPKENFKETYQKFKPVVDSLNKAGYEFHYFDRGFAKKDLYKLLTDTTIKDTAANVNYWSLVRALDSRVSSVMSVYIFTPNGINYYKGSKPSVDLNLHWQTYSVADSVSKWIASASLTNNGSIKLTIGNSSPAGTSYTNQILQNGGNRDISVSSQNGHPIVSLKGSNTIAVETGTTRIAIYTDKYGVDANYLKAALSAAISFSGKKAVIKQYTNASQIPGGQTWLFWLSEQAVSSSAKNSKNIFRYEAGKAADVNTWVEPGHIALARSIASKAGDEAIWKDGFGKPVLGLDGNTYNFYSRFNPLWSDLVWNDAFPKMVLKLIEPHKPQSAKYDKRALSNAQIMPYKVTENKSIASAKPIEQTDMSRYFWMLLVVVFIAERILAHKTKTISNG</sequence>
<feature type="transmembrane region" description="Helical" evidence="1">
    <location>
        <begin position="6"/>
        <end position="25"/>
    </location>
</feature>
<feature type="transmembrane region" description="Helical" evidence="1">
    <location>
        <begin position="459"/>
        <end position="475"/>
    </location>
</feature>
<keyword evidence="4" id="KW-1185">Reference proteome</keyword>
<gene>
    <name evidence="3" type="ORF">ACFQZI_02135</name>
</gene>
<evidence type="ECO:0000256" key="1">
    <source>
        <dbReference type="SAM" id="Phobius"/>
    </source>
</evidence>
<dbReference type="InterPro" id="IPR011933">
    <property type="entry name" value="Double_TM_dom"/>
</dbReference>
<dbReference type="EMBL" id="JBHTIA010000003">
    <property type="protein sequence ID" value="MFD0763635.1"/>
    <property type="molecule type" value="Genomic_DNA"/>
</dbReference>
<comment type="caution">
    <text evidence="3">The sequence shown here is derived from an EMBL/GenBank/DDBJ whole genome shotgun (WGS) entry which is preliminary data.</text>
</comment>
<keyword evidence="1" id="KW-0812">Transmembrane</keyword>
<feature type="domain" description="Aerotolerance regulator N-terminal" evidence="2">
    <location>
        <begin position="1"/>
        <end position="77"/>
    </location>
</feature>
<dbReference type="Pfam" id="PF07584">
    <property type="entry name" value="BatA"/>
    <property type="match status" value="1"/>
</dbReference>
<organism evidence="3 4">
    <name type="scientific">Mucilaginibacter lutimaris</name>
    <dbReference type="NCBI Taxonomy" id="931629"/>
    <lineage>
        <taxon>Bacteria</taxon>
        <taxon>Pseudomonadati</taxon>
        <taxon>Bacteroidota</taxon>
        <taxon>Sphingobacteriia</taxon>
        <taxon>Sphingobacteriales</taxon>
        <taxon>Sphingobacteriaceae</taxon>
        <taxon>Mucilaginibacter</taxon>
    </lineage>
</organism>
<dbReference type="Proteomes" id="UP001597073">
    <property type="component" value="Unassembled WGS sequence"/>
</dbReference>